<sequence>MRGEKRKRTDVNNDGIHPRNMYRNPPDFKALAKAYPSLQPYVHESNIGHTTLKWSDPQAARELTRALLHRDFGITTWHVPLNRLCPPLPNRLNYIHWIEDLILFSQSSYVSTEDAPIWGVDIGTGASVIYPLLGHSLNQWRFLATDIDAESIEYAAANLRSNHLEHVIHLETVADGHDASILPTASIQRRCRHDGPVLFTMCNPPFFDSIDQADTNPRTACTGSASEMTTPGGEVAFVTRMIQDSLLLTSQVRWYTSLIGRKSSLRPLLAILRSHGIPNMRTTEFLQGRTTRWGLAWSFTTYGSTTPNEHGHKVLAKRREAKRRQALTFHLPQSFPAVSTGHCASMDDVHRRIVDSAALLESAEMGIAIREEHVGDDGSLSTPCRTYELVATTTNEQGLRRTVLFHALARAQVSTDDKQHAIGFDISLEWRHGVARDRFWTFSDKWKAAILRTGRRWRKQASCESNTKRSVFGCITIVSSELDDMEAQDMSEHAHNQAADDLESPVEEQHDDVKRPQVDLTEVGGGETTKHGDTEPAEPASVEHHVHVNDNDATVDNAPTPLNSSSSPSVPVDAWEEGEVEEEVPYVKPTTATSHTSASLDPVDETELGPSVAAAGILAQAPPGTLTPLLEYQQGYHGVSYESTSTQLPKVVIRDPSKSIKTSDDIRRHFEAIGGVQGLTWSADSGSGDVTLADLATLNAVFALPEHTIGDTTLIVSPMPPPVDPTLVEQLRQTYEGTGVHLSNVMHGMTEDVIKAEMSCFGVITSIRRCLKPIEEAPYGYGFVNYATSRQAAHALSAGTLTIHGVEVKVSAIKKDYQRYPGGGRGGRGGRGFDGGRGGGRGGRFFGGRGGRGDGFRDGGRGRGGGRGDFGGRGGGRGDFGGRGGGRGDFGGRGGGRGDFGGRGGGRGGGRFGGGRDGRGGRGEFGRGGGEYGRGSGPGYAPAQPAYGGGGGPAYNAPPPGSYDAPSYPPHHEPHQPYGGYQPSSYHQQHQAPPPSYNAPSSYPPPQYPPNHDQHQHHHPPPPTSSYGQPPGGYGGGGYQQTSPPSYPPASSYNQPPPHVYDAPQRSYESSQPHQSYGRSQEYAPPRQPYATAPPPSSSSPGYYNAGPTTQGYTQQSPPPRSYGHPSSEYGGYPSYHQPDHRNDPPPPSYGPARSQGSNYRAGPYDPPPPSSSYGYR</sequence>
<feature type="compositionally biased region" description="Low complexity" evidence="4">
    <location>
        <begin position="1040"/>
        <end position="1054"/>
    </location>
</feature>
<feature type="compositionally biased region" description="Basic and acidic residues" evidence="4">
    <location>
        <begin position="851"/>
        <end position="861"/>
    </location>
</feature>
<feature type="compositionally biased region" description="Basic and acidic residues" evidence="4">
    <location>
        <begin position="507"/>
        <end position="517"/>
    </location>
</feature>
<dbReference type="EMBL" id="KI913189">
    <property type="protein sequence ID" value="ETV68138.1"/>
    <property type="molecule type" value="Genomic_DNA"/>
</dbReference>
<feature type="compositionally biased region" description="Gly residues" evidence="4">
    <location>
        <begin position="926"/>
        <end position="938"/>
    </location>
</feature>
<dbReference type="OrthoDB" id="514248at2759"/>
<dbReference type="PANTHER" id="PTHR13393">
    <property type="entry name" value="SAM-DEPENDENT METHYLTRANSFERASE"/>
    <property type="match status" value="1"/>
</dbReference>
<feature type="region of interest" description="Disordered" evidence="4">
    <location>
        <begin position="819"/>
        <end position="1177"/>
    </location>
</feature>
<evidence type="ECO:0000256" key="1">
    <source>
        <dbReference type="ARBA" id="ARBA00022603"/>
    </source>
</evidence>
<dbReference type="SUPFAM" id="SSF53335">
    <property type="entry name" value="S-adenosyl-L-methionine-dependent methyltransferases"/>
    <property type="match status" value="1"/>
</dbReference>
<keyword evidence="2" id="KW-0808">Transferase</keyword>
<dbReference type="Pfam" id="PF05971">
    <property type="entry name" value="Methyltransf_10"/>
    <property type="match status" value="1"/>
</dbReference>
<dbReference type="GO" id="GO:0005634">
    <property type="term" value="C:nucleus"/>
    <property type="evidence" value="ECO:0007669"/>
    <property type="project" value="TreeGrafter"/>
</dbReference>
<evidence type="ECO:0000256" key="2">
    <source>
        <dbReference type="ARBA" id="ARBA00022679"/>
    </source>
</evidence>
<name>W4FKW2_APHAT</name>
<dbReference type="Gene3D" id="3.40.50.150">
    <property type="entry name" value="Vaccinia Virus protein VP39"/>
    <property type="match status" value="1"/>
</dbReference>
<protein>
    <recommendedName>
        <fullName evidence="5">RRM domain-containing protein</fullName>
    </recommendedName>
</protein>
<dbReference type="AlphaFoldDB" id="W4FKW2"/>
<keyword evidence="3" id="KW-0694">RNA-binding</keyword>
<dbReference type="SUPFAM" id="SSF54928">
    <property type="entry name" value="RNA-binding domain, RBD"/>
    <property type="match status" value="1"/>
</dbReference>
<evidence type="ECO:0000256" key="4">
    <source>
        <dbReference type="SAM" id="MobiDB-lite"/>
    </source>
</evidence>
<feature type="region of interest" description="Disordered" evidence="4">
    <location>
        <begin position="486"/>
        <end position="572"/>
    </location>
</feature>
<dbReference type="Gene3D" id="3.30.70.330">
    <property type="match status" value="1"/>
</dbReference>
<accession>W4FKW2</accession>
<feature type="compositionally biased region" description="Gly residues" evidence="4">
    <location>
        <begin position="862"/>
        <end position="913"/>
    </location>
</feature>
<dbReference type="InterPro" id="IPR012677">
    <property type="entry name" value="Nucleotide-bd_a/b_plait_sf"/>
</dbReference>
<dbReference type="InterPro" id="IPR010286">
    <property type="entry name" value="METTL16/RlmF"/>
</dbReference>
<feature type="compositionally biased region" description="Gly residues" evidence="4">
    <location>
        <begin position="821"/>
        <end position="850"/>
    </location>
</feature>
<gene>
    <name evidence="6" type="ORF">H257_15869</name>
</gene>
<evidence type="ECO:0000259" key="5">
    <source>
        <dbReference type="PROSITE" id="PS50102"/>
    </source>
</evidence>
<feature type="compositionally biased region" description="Pro residues" evidence="4">
    <location>
        <begin position="992"/>
        <end position="1009"/>
    </location>
</feature>
<dbReference type="InterPro" id="IPR000504">
    <property type="entry name" value="RRM_dom"/>
</dbReference>
<dbReference type="PROSITE" id="PS50102">
    <property type="entry name" value="RRM"/>
    <property type="match status" value="1"/>
</dbReference>
<keyword evidence="1" id="KW-0489">Methyltransferase</keyword>
<reference evidence="6" key="1">
    <citation type="submission" date="2013-12" db="EMBL/GenBank/DDBJ databases">
        <title>The Genome Sequence of Aphanomyces astaci APO3.</title>
        <authorList>
            <consortium name="The Broad Institute Genomics Platform"/>
            <person name="Russ C."/>
            <person name="Tyler B."/>
            <person name="van West P."/>
            <person name="Dieguez-Uribeondo J."/>
            <person name="Young S.K."/>
            <person name="Zeng Q."/>
            <person name="Gargeya S."/>
            <person name="Fitzgerald M."/>
            <person name="Abouelleil A."/>
            <person name="Alvarado L."/>
            <person name="Chapman S.B."/>
            <person name="Gainer-Dewar J."/>
            <person name="Goldberg J."/>
            <person name="Griggs A."/>
            <person name="Gujja S."/>
            <person name="Hansen M."/>
            <person name="Howarth C."/>
            <person name="Imamovic A."/>
            <person name="Ireland A."/>
            <person name="Larimer J."/>
            <person name="McCowan C."/>
            <person name="Murphy C."/>
            <person name="Pearson M."/>
            <person name="Poon T.W."/>
            <person name="Priest M."/>
            <person name="Roberts A."/>
            <person name="Saif S."/>
            <person name="Shea T."/>
            <person name="Sykes S."/>
            <person name="Wortman J."/>
            <person name="Nusbaum C."/>
            <person name="Birren B."/>
        </authorList>
    </citation>
    <scope>NUCLEOTIDE SEQUENCE [LARGE SCALE GENOMIC DNA]</scope>
    <source>
        <strain evidence="6">APO3</strain>
    </source>
</reference>
<proteinExistence type="predicted"/>
<feature type="compositionally biased region" description="Basic and acidic residues" evidence="4">
    <location>
        <begin position="541"/>
        <end position="550"/>
    </location>
</feature>
<dbReference type="GO" id="GO:0003723">
    <property type="term" value="F:RNA binding"/>
    <property type="evidence" value="ECO:0007669"/>
    <property type="project" value="UniProtKB-UniRule"/>
</dbReference>
<feature type="compositionally biased region" description="Polar residues" evidence="4">
    <location>
        <begin position="1067"/>
        <end position="1079"/>
    </location>
</feature>
<dbReference type="GO" id="GO:0070475">
    <property type="term" value="P:rRNA base methylation"/>
    <property type="evidence" value="ECO:0007669"/>
    <property type="project" value="TreeGrafter"/>
</dbReference>
<dbReference type="RefSeq" id="XP_009842436.1">
    <property type="nucleotide sequence ID" value="XM_009844134.1"/>
</dbReference>
<dbReference type="Pfam" id="PF00076">
    <property type="entry name" value="RRM_1"/>
    <property type="match status" value="1"/>
</dbReference>
<dbReference type="RefSeq" id="XP_009842437.1">
    <property type="nucleotide sequence ID" value="XM_009844135.1"/>
</dbReference>
<organism evidence="6">
    <name type="scientific">Aphanomyces astaci</name>
    <name type="common">Crayfish plague agent</name>
    <dbReference type="NCBI Taxonomy" id="112090"/>
    <lineage>
        <taxon>Eukaryota</taxon>
        <taxon>Sar</taxon>
        <taxon>Stramenopiles</taxon>
        <taxon>Oomycota</taxon>
        <taxon>Saprolegniomycetes</taxon>
        <taxon>Saprolegniales</taxon>
        <taxon>Verrucalvaceae</taxon>
        <taxon>Aphanomyces</taxon>
    </lineage>
</organism>
<dbReference type="InterPro" id="IPR035979">
    <property type="entry name" value="RBD_domain_sf"/>
</dbReference>
<dbReference type="SMART" id="SM00360">
    <property type="entry name" value="RRM"/>
    <property type="match status" value="2"/>
</dbReference>
<feature type="compositionally biased region" description="Basic and acidic residues" evidence="4">
    <location>
        <begin position="914"/>
        <end position="925"/>
    </location>
</feature>
<evidence type="ECO:0000256" key="3">
    <source>
        <dbReference type="PROSITE-ProRule" id="PRU00176"/>
    </source>
</evidence>
<evidence type="ECO:0000313" key="6">
    <source>
        <dbReference type="EMBL" id="ETV68137.1"/>
    </source>
</evidence>
<dbReference type="GO" id="GO:0008168">
    <property type="term" value="F:methyltransferase activity"/>
    <property type="evidence" value="ECO:0007669"/>
    <property type="project" value="UniProtKB-KW"/>
</dbReference>
<dbReference type="InterPro" id="IPR029063">
    <property type="entry name" value="SAM-dependent_MTases_sf"/>
</dbReference>
<feature type="compositionally biased region" description="Polar residues" evidence="4">
    <location>
        <begin position="1107"/>
        <end position="1116"/>
    </location>
</feature>
<dbReference type="EMBL" id="KI913189">
    <property type="protein sequence ID" value="ETV68137.1"/>
    <property type="molecule type" value="Genomic_DNA"/>
</dbReference>
<dbReference type="STRING" id="112090.W4FKW2"/>
<dbReference type="CDD" id="cd00590">
    <property type="entry name" value="RRM_SF"/>
    <property type="match status" value="1"/>
</dbReference>
<feature type="compositionally biased region" description="Gly residues" evidence="4">
    <location>
        <begin position="1030"/>
        <end position="1039"/>
    </location>
</feature>
<dbReference type="PANTHER" id="PTHR13393:SF0">
    <property type="entry name" value="RNA N6-ADENOSINE-METHYLTRANSFERASE METTL16"/>
    <property type="match status" value="1"/>
</dbReference>
<dbReference type="VEuPathDB" id="FungiDB:H257_15869"/>
<feature type="compositionally biased region" description="Pro residues" evidence="4">
    <location>
        <begin position="1086"/>
        <end position="1098"/>
    </location>
</feature>
<dbReference type="GeneID" id="20817865"/>
<feature type="domain" description="RRM" evidence="5">
    <location>
        <begin position="738"/>
        <end position="820"/>
    </location>
</feature>